<sequence>MSQVDKVTTKKMALYSGRTHMALANEVAGYLGIELGEPNLVEFANGEVRPRFGESVRGSDVFIMQSHFGCDGRSINDSIMEQLIMIDAAQRASAKRITAVCPFYGYARQDRKAEGREPITARLIADLFKAAGAKRMVSIDLHSGQIQGFFDGPVDHLTAMPVIEQYIRDNAKNPVIVSPDAGRIKVAERMQQHLGEELGADLAFVYKRRPKGSTNVAQALDVIGDVEGRLCILTDDMIDTGGTIVSAAHLLLDKGATEVWAMATHGVLSGPAIERLSNSRIDRVVLTNTLPLAPEAHIDKIKVLSVGRIIADALAAVFDDTSVSEIFGGENQA</sequence>
<evidence type="ECO:0000256" key="8">
    <source>
        <dbReference type="ARBA" id="ARBA00022842"/>
    </source>
</evidence>
<dbReference type="NCBIfam" id="NF002320">
    <property type="entry name" value="PRK01259.1"/>
    <property type="match status" value="1"/>
</dbReference>
<keyword evidence="8" id="KW-0460">Magnesium</keyword>
<dbReference type="GO" id="GO:0000287">
    <property type="term" value="F:magnesium ion binding"/>
    <property type="evidence" value="ECO:0007669"/>
    <property type="project" value="InterPro"/>
</dbReference>
<dbReference type="EMBL" id="CAEZTS010000238">
    <property type="protein sequence ID" value="CAB4596112.1"/>
    <property type="molecule type" value="Genomic_DNA"/>
</dbReference>
<organism evidence="11">
    <name type="scientific">freshwater metagenome</name>
    <dbReference type="NCBI Taxonomy" id="449393"/>
    <lineage>
        <taxon>unclassified sequences</taxon>
        <taxon>metagenomes</taxon>
        <taxon>ecological metagenomes</taxon>
    </lineage>
</organism>
<dbReference type="AlphaFoldDB" id="A0A6J6G451"/>
<dbReference type="PANTHER" id="PTHR10210">
    <property type="entry name" value="RIBOSE-PHOSPHATE DIPHOSPHOKINASE FAMILY MEMBER"/>
    <property type="match status" value="1"/>
</dbReference>
<dbReference type="GO" id="GO:0009156">
    <property type="term" value="P:ribonucleoside monophosphate biosynthetic process"/>
    <property type="evidence" value="ECO:0007669"/>
    <property type="project" value="InterPro"/>
</dbReference>
<dbReference type="GO" id="GO:0006015">
    <property type="term" value="P:5-phosphoribose 1-diphosphate biosynthetic process"/>
    <property type="evidence" value="ECO:0007669"/>
    <property type="project" value="TreeGrafter"/>
</dbReference>
<proteinExistence type="predicted"/>
<dbReference type="NCBIfam" id="TIGR01251">
    <property type="entry name" value="ribP_PPkin"/>
    <property type="match status" value="1"/>
</dbReference>
<dbReference type="InterPro" id="IPR029099">
    <property type="entry name" value="Pribosyltran_N"/>
</dbReference>
<dbReference type="Pfam" id="PF14572">
    <property type="entry name" value="Pribosyl_synth"/>
    <property type="match status" value="1"/>
</dbReference>
<dbReference type="InterPro" id="IPR000842">
    <property type="entry name" value="PRib_PP_synth_CS"/>
</dbReference>
<gene>
    <name evidence="11" type="ORF">UFOPK1722_01906</name>
</gene>
<keyword evidence="5" id="KW-0547">Nucleotide-binding</keyword>
<keyword evidence="4" id="KW-0545">Nucleotide biosynthesis</keyword>
<evidence type="ECO:0000256" key="6">
    <source>
        <dbReference type="ARBA" id="ARBA00022777"/>
    </source>
</evidence>
<dbReference type="SMART" id="SM01400">
    <property type="entry name" value="Pribosyltran_N"/>
    <property type="match status" value="1"/>
</dbReference>
<dbReference type="GO" id="GO:0005524">
    <property type="term" value="F:ATP binding"/>
    <property type="evidence" value="ECO:0007669"/>
    <property type="project" value="UniProtKB-KW"/>
</dbReference>
<dbReference type="Gene3D" id="3.40.50.2020">
    <property type="match status" value="2"/>
</dbReference>
<reference evidence="11" key="1">
    <citation type="submission" date="2020-05" db="EMBL/GenBank/DDBJ databases">
        <authorList>
            <person name="Chiriac C."/>
            <person name="Salcher M."/>
            <person name="Ghai R."/>
            <person name="Kavagutti S V."/>
        </authorList>
    </citation>
    <scope>NUCLEOTIDE SEQUENCE</scope>
</reference>
<evidence type="ECO:0000256" key="3">
    <source>
        <dbReference type="ARBA" id="ARBA00022723"/>
    </source>
</evidence>
<evidence type="ECO:0000256" key="2">
    <source>
        <dbReference type="ARBA" id="ARBA00022679"/>
    </source>
</evidence>
<dbReference type="Pfam" id="PF13793">
    <property type="entry name" value="Pribosyltran_N"/>
    <property type="match status" value="1"/>
</dbReference>
<evidence type="ECO:0000256" key="9">
    <source>
        <dbReference type="ARBA" id="ARBA00049535"/>
    </source>
</evidence>
<evidence type="ECO:0000256" key="7">
    <source>
        <dbReference type="ARBA" id="ARBA00022840"/>
    </source>
</evidence>
<evidence type="ECO:0000256" key="5">
    <source>
        <dbReference type="ARBA" id="ARBA00022741"/>
    </source>
</evidence>
<dbReference type="EC" id="2.7.6.1" evidence="1"/>
<accession>A0A6J6G451</accession>
<dbReference type="GO" id="GO:0002189">
    <property type="term" value="C:ribose phosphate diphosphokinase complex"/>
    <property type="evidence" value="ECO:0007669"/>
    <property type="project" value="TreeGrafter"/>
</dbReference>
<dbReference type="PROSITE" id="PS00114">
    <property type="entry name" value="PRPP_SYNTHASE"/>
    <property type="match status" value="1"/>
</dbReference>
<keyword evidence="3" id="KW-0479">Metal-binding</keyword>
<name>A0A6J6G451_9ZZZZ</name>
<dbReference type="GO" id="GO:0006164">
    <property type="term" value="P:purine nucleotide biosynthetic process"/>
    <property type="evidence" value="ECO:0007669"/>
    <property type="project" value="TreeGrafter"/>
</dbReference>
<evidence type="ECO:0000256" key="1">
    <source>
        <dbReference type="ARBA" id="ARBA00013247"/>
    </source>
</evidence>
<dbReference type="InterPro" id="IPR005946">
    <property type="entry name" value="Rib-P_diPkinase"/>
</dbReference>
<keyword evidence="7" id="KW-0067">ATP-binding</keyword>
<dbReference type="CDD" id="cd06223">
    <property type="entry name" value="PRTases_typeI"/>
    <property type="match status" value="1"/>
</dbReference>
<dbReference type="FunFam" id="3.40.50.2020:FF:000007">
    <property type="entry name" value="Ribose-phosphate pyrophosphokinase"/>
    <property type="match status" value="1"/>
</dbReference>
<evidence type="ECO:0000256" key="4">
    <source>
        <dbReference type="ARBA" id="ARBA00022727"/>
    </source>
</evidence>
<dbReference type="InterPro" id="IPR029057">
    <property type="entry name" value="PRTase-like"/>
</dbReference>
<comment type="catalytic activity">
    <reaction evidence="9">
        <text>D-ribose 5-phosphate + ATP = 5-phospho-alpha-D-ribose 1-diphosphate + AMP + H(+)</text>
        <dbReference type="Rhea" id="RHEA:15609"/>
        <dbReference type="ChEBI" id="CHEBI:15378"/>
        <dbReference type="ChEBI" id="CHEBI:30616"/>
        <dbReference type="ChEBI" id="CHEBI:58017"/>
        <dbReference type="ChEBI" id="CHEBI:78346"/>
        <dbReference type="ChEBI" id="CHEBI:456215"/>
        <dbReference type="EC" id="2.7.6.1"/>
    </reaction>
</comment>
<dbReference type="PANTHER" id="PTHR10210:SF41">
    <property type="entry name" value="RIBOSE-PHOSPHATE PYROPHOSPHOKINASE 1, CHLOROPLASTIC"/>
    <property type="match status" value="1"/>
</dbReference>
<evidence type="ECO:0000259" key="10">
    <source>
        <dbReference type="Pfam" id="PF13793"/>
    </source>
</evidence>
<feature type="domain" description="Ribose-phosphate pyrophosphokinase N-terminal" evidence="10">
    <location>
        <begin position="12"/>
        <end position="132"/>
    </location>
</feature>
<keyword evidence="6" id="KW-0418">Kinase</keyword>
<dbReference type="GO" id="GO:0016301">
    <property type="term" value="F:kinase activity"/>
    <property type="evidence" value="ECO:0007669"/>
    <property type="project" value="UniProtKB-KW"/>
</dbReference>
<dbReference type="GO" id="GO:0004749">
    <property type="term" value="F:ribose phosphate diphosphokinase activity"/>
    <property type="evidence" value="ECO:0007669"/>
    <property type="project" value="UniProtKB-EC"/>
</dbReference>
<protein>
    <recommendedName>
        <fullName evidence="1">ribose-phosphate diphosphokinase</fullName>
        <ecNumber evidence="1">2.7.6.1</ecNumber>
    </recommendedName>
</protein>
<keyword evidence="2" id="KW-0808">Transferase</keyword>
<evidence type="ECO:0000313" key="11">
    <source>
        <dbReference type="EMBL" id="CAB4596112.1"/>
    </source>
</evidence>
<dbReference type="InterPro" id="IPR000836">
    <property type="entry name" value="PRTase_dom"/>
</dbReference>
<dbReference type="NCBIfam" id="NF002844">
    <property type="entry name" value="PRK03092.1"/>
    <property type="match status" value="1"/>
</dbReference>
<dbReference type="GO" id="GO:0005737">
    <property type="term" value="C:cytoplasm"/>
    <property type="evidence" value="ECO:0007669"/>
    <property type="project" value="TreeGrafter"/>
</dbReference>
<dbReference type="SUPFAM" id="SSF53271">
    <property type="entry name" value="PRTase-like"/>
    <property type="match status" value="1"/>
</dbReference>